<sequence>MGSKIDCYIDIASFYSFLAFHYLINSLDLLARHNVEVEFHPIFLGAVHASSGNTPPWAGSKAKREYLEKYELVRAAKMLRIEDIVLPEDLRDLRNILTLQPCRALMYIKDHYPRNVYHTSFHYLFHFFWTTPEKRVFDEPVLAQVLSNMPLEFRGSETRHGSQRMFSEDEVTVIVSNQASLKYQDMLKANSQSLSDLGAFGLPWLVVSNSEGHKEPFFGSDRFHHIYKFLGLPVRDFEFLLSLDFFQDARLKL</sequence>
<evidence type="ECO:0000313" key="3">
    <source>
        <dbReference type="Proteomes" id="UP000030151"/>
    </source>
</evidence>
<organism evidence="2 3">
    <name type="scientific">Metarhizium robertsii</name>
    <dbReference type="NCBI Taxonomy" id="568076"/>
    <lineage>
        <taxon>Eukaryota</taxon>
        <taxon>Fungi</taxon>
        <taxon>Dikarya</taxon>
        <taxon>Ascomycota</taxon>
        <taxon>Pezizomycotina</taxon>
        <taxon>Sordariomycetes</taxon>
        <taxon>Hypocreomycetidae</taxon>
        <taxon>Hypocreales</taxon>
        <taxon>Clavicipitaceae</taxon>
        <taxon>Metarhizium</taxon>
    </lineage>
</organism>
<feature type="domain" description="DSBA-like thioredoxin" evidence="1">
    <location>
        <begin position="5"/>
        <end position="228"/>
    </location>
</feature>
<dbReference type="GO" id="GO:0006749">
    <property type="term" value="P:glutathione metabolic process"/>
    <property type="evidence" value="ECO:0007669"/>
    <property type="project" value="TreeGrafter"/>
</dbReference>
<dbReference type="InterPro" id="IPR036249">
    <property type="entry name" value="Thioredoxin-like_sf"/>
</dbReference>
<name>A0A014P9L5_9HYPO</name>
<dbReference type="GO" id="GO:0005777">
    <property type="term" value="C:peroxisome"/>
    <property type="evidence" value="ECO:0007669"/>
    <property type="project" value="TreeGrafter"/>
</dbReference>
<dbReference type="InterPro" id="IPR051924">
    <property type="entry name" value="GST_Kappa/NadH"/>
</dbReference>
<dbReference type="Proteomes" id="UP000030151">
    <property type="component" value="Unassembled WGS sequence"/>
</dbReference>
<dbReference type="SUPFAM" id="SSF52833">
    <property type="entry name" value="Thioredoxin-like"/>
    <property type="match status" value="1"/>
</dbReference>
<evidence type="ECO:0000259" key="1">
    <source>
        <dbReference type="Pfam" id="PF01323"/>
    </source>
</evidence>
<dbReference type="GO" id="GO:0004364">
    <property type="term" value="F:glutathione transferase activity"/>
    <property type="evidence" value="ECO:0007669"/>
    <property type="project" value="TreeGrafter"/>
</dbReference>
<dbReference type="Gene3D" id="3.40.30.10">
    <property type="entry name" value="Glutaredoxin"/>
    <property type="match status" value="1"/>
</dbReference>
<dbReference type="PANTHER" id="PTHR42943:SF13">
    <property type="entry name" value="GLUTATHIONE S-TRANSFERASE KAPPA-RELATED"/>
    <property type="match status" value="1"/>
</dbReference>
<dbReference type="EMBL" id="JELW01000013">
    <property type="protein sequence ID" value="EXV00326.1"/>
    <property type="molecule type" value="Genomic_DNA"/>
</dbReference>
<reference evidence="2 3" key="1">
    <citation type="submission" date="2014-02" db="EMBL/GenBank/DDBJ databases">
        <title>The genome sequence of the entomopathogenic fungus Metarhizium robertsii ARSEF 2575.</title>
        <authorList>
            <person name="Giuliano Garisto Donzelli B."/>
            <person name="Roe B.A."/>
            <person name="Macmil S.L."/>
            <person name="Krasnoff S.B."/>
            <person name="Gibson D.M."/>
        </authorList>
    </citation>
    <scope>NUCLEOTIDE SEQUENCE [LARGE SCALE GENOMIC DNA]</scope>
    <source>
        <strain evidence="2 3">ARSEF 2575</strain>
    </source>
</reference>
<comment type="caution">
    <text evidence="2">The sequence shown here is derived from an EMBL/GenBank/DDBJ whole genome shotgun (WGS) entry which is preliminary data.</text>
</comment>
<dbReference type="AlphaFoldDB" id="A0A014P9L5"/>
<protein>
    <submittedName>
        <fullName evidence="2">DSBA-like thioredoxin domain protein</fullName>
    </submittedName>
</protein>
<proteinExistence type="predicted"/>
<dbReference type="HOGENOM" id="CLU_069253_1_0_1"/>
<dbReference type="Pfam" id="PF01323">
    <property type="entry name" value="DSBA"/>
    <property type="match status" value="1"/>
</dbReference>
<dbReference type="GO" id="GO:0004602">
    <property type="term" value="F:glutathione peroxidase activity"/>
    <property type="evidence" value="ECO:0007669"/>
    <property type="project" value="TreeGrafter"/>
</dbReference>
<dbReference type="PANTHER" id="PTHR42943">
    <property type="entry name" value="GLUTATHIONE S-TRANSFERASE KAPPA"/>
    <property type="match status" value="1"/>
</dbReference>
<gene>
    <name evidence="2" type="ORF">X797_006386</name>
</gene>
<accession>A0A014P9L5</accession>
<dbReference type="GO" id="GO:0005739">
    <property type="term" value="C:mitochondrion"/>
    <property type="evidence" value="ECO:0007669"/>
    <property type="project" value="TreeGrafter"/>
</dbReference>
<dbReference type="InterPro" id="IPR001853">
    <property type="entry name" value="DSBA-like_thioredoxin_dom"/>
</dbReference>
<evidence type="ECO:0000313" key="2">
    <source>
        <dbReference type="EMBL" id="EXV00326.1"/>
    </source>
</evidence>
<dbReference type="OrthoDB" id="4664297at2759"/>